<feature type="region of interest" description="Disordered" evidence="1">
    <location>
        <begin position="1"/>
        <end position="25"/>
    </location>
</feature>
<organism evidence="3 4">
    <name type="scientific">Bifidobacterium erythrocebi</name>
    <dbReference type="NCBI Taxonomy" id="2675325"/>
    <lineage>
        <taxon>Bacteria</taxon>
        <taxon>Bacillati</taxon>
        <taxon>Actinomycetota</taxon>
        <taxon>Actinomycetes</taxon>
        <taxon>Bifidobacteriales</taxon>
        <taxon>Bifidobacteriaceae</taxon>
        <taxon>Bifidobacterium</taxon>
    </lineage>
</organism>
<comment type="caution">
    <text evidence="3">The sequence shown here is derived from an EMBL/GenBank/DDBJ whole genome shotgun (WGS) entry which is preliminary data.</text>
</comment>
<protein>
    <submittedName>
        <fullName evidence="3">Sugar ABC transporter periplasmic protein</fullName>
    </submittedName>
</protein>
<dbReference type="RefSeq" id="WP_240944862.1">
    <property type="nucleotide sequence ID" value="NZ_JAAIIF010000002.1"/>
</dbReference>
<dbReference type="Proteomes" id="UP000529710">
    <property type="component" value="Unassembled WGS sequence"/>
</dbReference>
<feature type="transmembrane region" description="Helical" evidence="2">
    <location>
        <begin position="66"/>
        <end position="91"/>
    </location>
</feature>
<gene>
    <name evidence="3" type="ORF">G1C98_0137</name>
</gene>
<dbReference type="InterPro" id="IPR046062">
    <property type="entry name" value="DUF6020"/>
</dbReference>
<keyword evidence="4" id="KW-1185">Reference proteome</keyword>
<accession>A0A7Y0HTS6</accession>
<name>A0A7Y0HTS6_9BIFI</name>
<dbReference type="Pfam" id="PF19484">
    <property type="entry name" value="DUF6020"/>
    <property type="match status" value="1"/>
</dbReference>
<feature type="transmembrane region" description="Helical" evidence="2">
    <location>
        <begin position="357"/>
        <end position="375"/>
    </location>
</feature>
<feature type="transmembrane region" description="Helical" evidence="2">
    <location>
        <begin position="237"/>
        <end position="254"/>
    </location>
</feature>
<keyword evidence="2" id="KW-0812">Transmembrane</keyword>
<evidence type="ECO:0000256" key="1">
    <source>
        <dbReference type="SAM" id="MobiDB-lite"/>
    </source>
</evidence>
<feature type="transmembrane region" description="Helical" evidence="2">
    <location>
        <begin position="439"/>
        <end position="459"/>
    </location>
</feature>
<dbReference type="EMBL" id="JAAIIF010000002">
    <property type="protein sequence ID" value="NMM95401.1"/>
    <property type="molecule type" value="Genomic_DNA"/>
</dbReference>
<evidence type="ECO:0000256" key="2">
    <source>
        <dbReference type="SAM" id="Phobius"/>
    </source>
</evidence>
<feature type="transmembrane region" description="Helical" evidence="2">
    <location>
        <begin position="260"/>
        <end position="281"/>
    </location>
</feature>
<keyword evidence="2" id="KW-0472">Membrane</keyword>
<feature type="transmembrane region" description="Helical" evidence="2">
    <location>
        <begin position="162"/>
        <end position="183"/>
    </location>
</feature>
<feature type="transmembrane region" description="Helical" evidence="2">
    <location>
        <begin position="39"/>
        <end position="60"/>
    </location>
</feature>
<feature type="transmembrane region" description="Helical" evidence="2">
    <location>
        <begin position="628"/>
        <end position="645"/>
    </location>
</feature>
<keyword evidence="2" id="KW-1133">Transmembrane helix</keyword>
<sequence length="716" mass="81048">MTKSTTHEVSLTTGSQTTEPTAQGTRHNALARIGATARWALAVAACLWLAWCTAVGPLYWNDSSIANFGIVNALFGILAFAIYFFIVMALVRKARRQPVFGWTTNRTTGVRTPRNPIPRSWRTAWGKRLAEFRTSKTGAALRRFGTCCGRWIVRCTNTRWKLALVVAIGLLWVPTTLLAAFGADLRSQAREFSWAWNQWTGLKQPYIGFFSFAPMDIYPTAHYLWPDSPTYLTDQHNILLTLWYGSTLAISRYLTGSNDWGIVLLAAIQWLIAIGCIAATLHRFLNLPWLKRNECIDFAHPERGGRFAATRFSHPERGMRAMLPPQAAHATARVVVLLFFLLCPLAVFSTISLTKSPLFAFAFTWAFGIWYEMYATSGDRHAPAHGMTLQSRFRRLPPRTFLAFLAANIIMLASAKYAWYILLFEFVLAMFADRRHWRAYVFALLVPTLLIHGGISMAINSGLIISGDPIESHGVQLQQIARIAKKAPETIPQSARKKLAPVFNLDQMAEAYFQQDADPVKSSGIQSKKVSYRWRSVTPESMKHFNEAWLETIRANPVVAIDALMAKCFGYFDIADLPYVAMDYYVYNDHVAVNTTWIKYYNANWRAWVANTTRQINRTPVLGWPMHGNFYVILTLLIGAAEVILRRWRALAWHLPLLLLMGVMITAPANNFERHMLPIAFCFMFLCLTFWRDSHATRHTGGLATNTSAHSDRPTD</sequence>
<evidence type="ECO:0000313" key="3">
    <source>
        <dbReference type="EMBL" id="NMM95401.1"/>
    </source>
</evidence>
<evidence type="ECO:0000313" key="4">
    <source>
        <dbReference type="Proteomes" id="UP000529710"/>
    </source>
</evidence>
<feature type="transmembrane region" description="Helical" evidence="2">
    <location>
        <begin position="330"/>
        <end position="351"/>
    </location>
</feature>
<reference evidence="3 4" key="1">
    <citation type="submission" date="2020-02" db="EMBL/GenBank/DDBJ databases">
        <title>Characterization of phylogenetic diversity of novel bifidobacterial species isolated in Czech ZOOs.</title>
        <authorList>
            <person name="Lugli G.A."/>
            <person name="Vera N.B."/>
            <person name="Ventura M."/>
        </authorList>
    </citation>
    <scope>NUCLEOTIDE SEQUENCE [LARGE SCALE GENOMIC DNA]</scope>
    <source>
        <strain evidence="3 4">DSM 109960</strain>
    </source>
</reference>
<feature type="transmembrane region" description="Helical" evidence="2">
    <location>
        <begin position="675"/>
        <end position="691"/>
    </location>
</feature>
<feature type="transmembrane region" description="Helical" evidence="2">
    <location>
        <begin position="652"/>
        <end position="669"/>
    </location>
</feature>
<dbReference type="AlphaFoldDB" id="A0A7Y0HTS6"/>
<proteinExistence type="predicted"/>